<dbReference type="RefSeq" id="XP_018143210.1">
    <property type="nucleotide sequence ID" value="XM_018286541.1"/>
</dbReference>
<accession>A0A179FM52</accession>
<dbReference type="OrthoDB" id="5371016at2759"/>
<comment type="caution">
    <text evidence="1">The sequence shown here is derived from an EMBL/GenBank/DDBJ whole genome shotgun (WGS) entry which is preliminary data.</text>
</comment>
<evidence type="ECO:0000313" key="1">
    <source>
        <dbReference type="EMBL" id="OAQ66123.1"/>
    </source>
</evidence>
<gene>
    <name evidence="1" type="ORF">VFPPC_07728</name>
</gene>
<proteinExistence type="predicted"/>
<dbReference type="KEGG" id="pchm:VFPPC_07728"/>
<dbReference type="GeneID" id="28850535"/>
<name>A0A179FM52_METCM</name>
<dbReference type="Proteomes" id="UP000078397">
    <property type="component" value="Unassembled WGS sequence"/>
</dbReference>
<dbReference type="EMBL" id="LSBJ02000004">
    <property type="protein sequence ID" value="OAQ66123.1"/>
    <property type="molecule type" value="Genomic_DNA"/>
</dbReference>
<reference evidence="1 2" key="1">
    <citation type="journal article" date="2016" name="PLoS Pathog.">
        <title>Biosynthesis of antibiotic leucinostatins in bio-control fungus Purpureocillium lilacinum and their inhibition on phytophthora revealed by genome mining.</title>
        <authorList>
            <person name="Wang G."/>
            <person name="Liu Z."/>
            <person name="Lin R."/>
            <person name="Li E."/>
            <person name="Mao Z."/>
            <person name="Ling J."/>
            <person name="Yang Y."/>
            <person name="Yin W.B."/>
            <person name="Xie B."/>
        </authorList>
    </citation>
    <scope>NUCLEOTIDE SEQUENCE [LARGE SCALE GENOMIC DNA]</scope>
    <source>
        <strain evidence="1">170</strain>
    </source>
</reference>
<sequence length="168" mass="18026">MAQTYIHKGSYQSILEDASPGLLFLKALLPALDSLGPFHGTPDVANYLAPNAVFIINNGGPVQAASVLGMLEMRASKLSKFGHAVEMVWDVDNADGSRTVMYESTSVTVFKEDSDGVEVKIKEFNVIELAKSVDGKGLHGLQAIQLKAYLDGSPVADRAAAMMKARKQ</sequence>
<evidence type="ECO:0000313" key="2">
    <source>
        <dbReference type="Proteomes" id="UP000078397"/>
    </source>
</evidence>
<protein>
    <submittedName>
        <fullName evidence="1">Uncharacterized protein</fullName>
    </submittedName>
</protein>
<organism evidence="1 2">
    <name type="scientific">Pochonia chlamydosporia 170</name>
    <dbReference type="NCBI Taxonomy" id="1380566"/>
    <lineage>
        <taxon>Eukaryota</taxon>
        <taxon>Fungi</taxon>
        <taxon>Dikarya</taxon>
        <taxon>Ascomycota</taxon>
        <taxon>Pezizomycotina</taxon>
        <taxon>Sordariomycetes</taxon>
        <taxon>Hypocreomycetidae</taxon>
        <taxon>Hypocreales</taxon>
        <taxon>Clavicipitaceae</taxon>
        <taxon>Pochonia</taxon>
    </lineage>
</organism>
<dbReference type="AlphaFoldDB" id="A0A179FM52"/>
<keyword evidence="2" id="KW-1185">Reference proteome</keyword>